<reference evidence="2" key="1">
    <citation type="journal article" date="2015" name="Nature">
        <title>Complex archaea that bridge the gap between prokaryotes and eukaryotes.</title>
        <authorList>
            <person name="Spang A."/>
            <person name="Saw J.H."/>
            <person name="Jorgensen S.L."/>
            <person name="Zaremba-Niedzwiedzka K."/>
            <person name="Martijn J."/>
            <person name="Lind A.E."/>
            <person name="van Eijk R."/>
            <person name="Schleper C."/>
            <person name="Guy L."/>
            <person name="Ettema T.J."/>
        </authorList>
    </citation>
    <scope>NUCLEOTIDE SEQUENCE</scope>
</reference>
<comment type="caution">
    <text evidence="2">The sequence shown here is derived from an EMBL/GenBank/DDBJ whole genome shotgun (WGS) entry which is preliminary data.</text>
</comment>
<keyword evidence="1" id="KW-0812">Transmembrane</keyword>
<organism evidence="2">
    <name type="scientific">marine sediment metagenome</name>
    <dbReference type="NCBI Taxonomy" id="412755"/>
    <lineage>
        <taxon>unclassified sequences</taxon>
        <taxon>metagenomes</taxon>
        <taxon>ecological metagenomes</taxon>
    </lineage>
</organism>
<dbReference type="EMBL" id="LAZR01048429">
    <property type="protein sequence ID" value="KKK91950.1"/>
    <property type="molecule type" value="Genomic_DNA"/>
</dbReference>
<keyword evidence="1" id="KW-0472">Membrane</keyword>
<keyword evidence="1" id="KW-1133">Transmembrane helix</keyword>
<dbReference type="AlphaFoldDB" id="A0A0F9A1K4"/>
<protein>
    <submittedName>
        <fullName evidence="2">Uncharacterized protein</fullName>
    </submittedName>
</protein>
<feature type="transmembrane region" description="Helical" evidence="1">
    <location>
        <begin position="12"/>
        <end position="41"/>
    </location>
</feature>
<proteinExistence type="predicted"/>
<gene>
    <name evidence="2" type="ORF">LCGC14_2707810</name>
</gene>
<sequence>METIYHLIGSFFILVIWHLFSIGTNAEGIIVIVLINIYWVLESTQSKSKENHNE</sequence>
<accession>A0A0F9A1K4</accession>
<evidence type="ECO:0000313" key="2">
    <source>
        <dbReference type="EMBL" id="KKK91950.1"/>
    </source>
</evidence>
<evidence type="ECO:0000256" key="1">
    <source>
        <dbReference type="SAM" id="Phobius"/>
    </source>
</evidence>
<name>A0A0F9A1K4_9ZZZZ</name>